<dbReference type="PANTHER" id="PTHR43861:SF6">
    <property type="entry name" value="METHYLTRANSFERASE TYPE 11"/>
    <property type="match status" value="1"/>
</dbReference>
<evidence type="ECO:0000313" key="2">
    <source>
        <dbReference type="EMBL" id="PAV06207.1"/>
    </source>
</evidence>
<keyword evidence="1" id="KW-1133">Transmembrane helix</keyword>
<dbReference type="InterPro" id="IPR029063">
    <property type="entry name" value="SAM-dependent_MTases_sf"/>
</dbReference>
<proteinExistence type="predicted"/>
<evidence type="ECO:0000313" key="3">
    <source>
        <dbReference type="Proteomes" id="UP000217784"/>
    </source>
</evidence>
<dbReference type="RefSeq" id="WP_048080656.1">
    <property type="nucleotide sequence ID" value="NZ_LMVM01000001.1"/>
</dbReference>
<protein>
    <recommendedName>
        <fullName evidence="4">Methyltransferase type 11</fullName>
    </recommendedName>
</protein>
<keyword evidence="1" id="KW-0812">Transmembrane</keyword>
<accession>A0A2A2H9Z7</accession>
<gene>
    <name evidence="2" type="ORF">ASJ80_15360</name>
</gene>
<dbReference type="SUPFAM" id="SSF53335">
    <property type="entry name" value="S-adenosyl-L-methionine-dependent methyltransferases"/>
    <property type="match status" value="1"/>
</dbReference>
<dbReference type="CDD" id="cd02440">
    <property type="entry name" value="AdoMet_MTases"/>
    <property type="match status" value="1"/>
</dbReference>
<comment type="caution">
    <text evidence="2">The sequence shown here is derived from an EMBL/GenBank/DDBJ whole genome shotgun (WGS) entry which is preliminary data.</text>
</comment>
<dbReference type="PANTHER" id="PTHR43861">
    <property type="entry name" value="TRANS-ACONITATE 2-METHYLTRANSFERASE-RELATED"/>
    <property type="match status" value="1"/>
</dbReference>
<evidence type="ECO:0008006" key="4">
    <source>
        <dbReference type="Google" id="ProtNLM"/>
    </source>
</evidence>
<dbReference type="Pfam" id="PF13489">
    <property type="entry name" value="Methyltransf_23"/>
    <property type="match status" value="1"/>
</dbReference>
<organism evidence="2 3">
    <name type="scientific">Methanobacterium bryantii</name>
    <dbReference type="NCBI Taxonomy" id="2161"/>
    <lineage>
        <taxon>Archaea</taxon>
        <taxon>Methanobacteriati</taxon>
        <taxon>Methanobacteriota</taxon>
        <taxon>Methanomada group</taxon>
        <taxon>Methanobacteria</taxon>
        <taxon>Methanobacteriales</taxon>
        <taxon>Methanobacteriaceae</taxon>
        <taxon>Methanobacterium</taxon>
    </lineage>
</organism>
<evidence type="ECO:0000256" key="1">
    <source>
        <dbReference type="SAM" id="Phobius"/>
    </source>
</evidence>
<dbReference type="EMBL" id="LMVM01000001">
    <property type="protein sequence ID" value="PAV06207.1"/>
    <property type="molecule type" value="Genomic_DNA"/>
</dbReference>
<dbReference type="AlphaFoldDB" id="A0A2A2H9Z7"/>
<reference evidence="2 3" key="1">
    <citation type="journal article" date="2017" name="BMC Genomics">
        <title>Genomic analysis of methanogenic archaea reveals a shift towards energy conservation.</title>
        <authorList>
            <person name="Gilmore S.P."/>
            <person name="Henske J.K."/>
            <person name="Sexton J.A."/>
            <person name="Solomon K.V."/>
            <person name="Seppala S."/>
            <person name="Yoo J.I."/>
            <person name="Huyett L.M."/>
            <person name="Pressman A."/>
            <person name="Cogan J.Z."/>
            <person name="Kivenson V."/>
            <person name="Peng X."/>
            <person name="Tan Y."/>
            <person name="Valentine D.L."/>
            <person name="O'Malley M.A."/>
        </authorList>
    </citation>
    <scope>NUCLEOTIDE SEQUENCE [LARGE SCALE GENOMIC DNA]</scope>
    <source>
        <strain evidence="2 3">M.o.H.</strain>
    </source>
</reference>
<dbReference type="OrthoDB" id="77093at2157"/>
<sequence length="328" mass="38556">MTKKMKHDYCDLCGSRLHKLVFTNHDRMFPEIEGEFKIYQCQNCGLSFLNQPSPEELKKHYSTGYSIYSDLNGPSHSRKIFTLIETLYHYIQKNNNLGFLRVFRFLLSPFSSYFRTVKVVENGKYLDIGCGIGYFPLVMKYLGMKPHGVEPVDFNQELSQNYSLNISNCTLEEAKYNDEYFDFITLNHVFEHVPNPSQTMKEIYRILKPGGHLIIAVPVSDSLASKVFGKYWAQLDTPRHLYLFSTSVLKKYAKKYNFDILEIRYNSDPRYQIISSFIYFWESFRGKKSRRILIHNLYLNMLLIPLTTILNLFKIGDQCEIILKKQHS</sequence>
<keyword evidence="3" id="KW-1185">Reference proteome</keyword>
<dbReference type="Gene3D" id="3.40.50.150">
    <property type="entry name" value="Vaccinia Virus protein VP39"/>
    <property type="match status" value="1"/>
</dbReference>
<feature type="transmembrane region" description="Helical" evidence="1">
    <location>
        <begin position="292"/>
        <end position="313"/>
    </location>
</feature>
<dbReference type="Proteomes" id="UP000217784">
    <property type="component" value="Unassembled WGS sequence"/>
</dbReference>
<name>A0A2A2H9Z7_METBR</name>
<keyword evidence="1" id="KW-0472">Membrane</keyword>